<organism evidence="6 7">
    <name type="scientific">Plasticicumulans acidivorans</name>
    <dbReference type="NCBI Taxonomy" id="886464"/>
    <lineage>
        <taxon>Bacteria</taxon>
        <taxon>Pseudomonadati</taxon>
        <taxon>Pseudomonadota</taxon>
        <taxon>Gammaproteobacteria</taxon>
        <taxon>Candidatus Competibacteraceae</taxon>
        <taxon>Plasticicumulans</taxon>
    </lineage>
</organism>
<dbReference type="PIRSF" id="PIRSF000103">
    <property type="entry name" value="HIBADH"/>
    <property type="match status" value="1"/>
</dbReference>
<keyword evidence="1" id="KW-0560">Oxidoreductase</keyword>
<evidence type="ECO:0000256" key="2">
    <source>
        <dbReference type="ARBA" id="ARBA00023027"/>
    </source>
</evidence>
<dbReference type="GO" id="GO:0051287">
    <property type="term" value="F:NAD binding"/>
    <property type="evidence" value="ECO:0007669"/>
    <property type="project" value="InterPro"/>
</dbReference>
<comment type="caution">
    <text evidence="6">The sequence shown here is derived from an EMBL/GenBank/DDBJ whole genome shotgun (WGS) entry which is preliminary data.</text>
</comment>
<dbReference type="Gene3D" id="3.40.50.720">
    <property type="entry name" value="NAD(P)-binding Rossmann-like Domain"/>
    <property type="match status" value="1"/>
</dbReference>
<dbReference type="InterPro" id="IPR006115">
    <property type="entry name" value="6PGDH_NADP-bd"/>
</dbReference>
<dbReference type="RefSeq" id="WP_110017269.1">
    <property type="nucleotide sequence ID" value="NZ_QGTJ01000002.1"/>
</dbReference>
<protein>
    <recommendedName>
        <fullName evidence="8">3-hydroxyisobutyrate dehydrogenase</fullName>
    </recommendedName>
</protein>
<feature type="active site" evidence="3">
    <location>
        <position position="173"/>
    </location>
</feature>
<dbReference type="GO" id="GO:0016491">
    <property type="term" value="F:oxidoreductase activity"/>
    <property type="evidence" value="ECO:0007669"/>
    <property type="project" value="UniProtKB-KW"/>
</dbReference>
<dbReference type="EMBL" id="QGTJ01000002">
    <property type="protein sequence ID" value="PWV64627.1"/>
    <property type="molecule type" value="Genomic_DNA"/>
</dbReference>
<evidence type="ECO:0000256" key="1">
    <source>
        <dbReference type="ARBA" id="ARBA00023002"/>
    </source>
</evidence>
<feature type="domain" description="3-hydroxyisobutyrate dehydrogenase-like NAD-binding" evidence="5">
    <location>
        <begin position="167"/>
        <end position="282"/>
    </location>
</feature>
<dbReference type="InterPro" id="IPR029154">
    <property type="entry name" value="HIBADH-like_NADP-bd"/>
</dbReference>
<proteinExistence type="predicted"/>
<keyword evidence="7" id="KW-1185">Reference proteome</keyword>
<reference evidence="6 7" key="1">
    <citation type="submission" date="2018-05" db="EMBL/GenBank/DDBJ databases">
        <title>Genomic Encyclopedia of Type Strains, Phase IV (KMG-IV): sequencing the most valuable type-strain genomes for metagenomic binning, comparative biology and taxonomic classification.</title>
        <authorList>
            <person name="Goeker M."/>
        </authorList>
    </citation>
    <scope>NUCLEOTIDE SEQUENCE [LARGE SCALE GENOMIC DNA]</scope>
    <source>
        <strain evidence="6 7">DSM 23606</strain>
    </source>
</reference>
<evidence type="ECO:0008006" key="8">
    <source>
        <dbReference type="Google" id="ProtNLM"/>
    </source>
</evidence>
<sequence>MSRVAVLGLGAMGARVAQRLLAAGHAVCVWNRSPAALTALCAIGAEPAPTPRAALIGAEFALSLLRDDEASRSVWFDPHDGALAGLAGGAIALEASTLSPALARELAAAVDARGAGFLDVPVVGSRPQAEAGTLVTLAGGDASVLERARPLLAAYSARVHHAGAAAGAGMALKLAVNALFALQAGALAEIGALLLRQGLDLPASLEAINALPVASPLLAALGAQMLADRHEPLFPLELALKDLRYASAAAGANRLLSAAEAQFAEAAAAGLGPLQLTAVRRLYRWRA</sequence>
<dbReference type="GO" id="GO:0050661">
    <property type="term" value="F:NADP binding"/>
    <property type="evidence" value="ECO:0007669"/>
    <property type="project" value="InterPro"/>
</dbReference>
<dbReference type="SUPFAM" id="SSF48179">
    <property type="entry name" value="6-phosphogluconate dehydrogenase C-terminal domain-like"/>
    <property type="match status" value="1"/>
</dbReference>
<dbReference type="AlphaFoldDB" id="A0A317N3A8"/>
<keyword evidence="2" id="KW-0520">NAD</keyword>
<dbReference type="InterPro" id="IPR008927">
    <property type="entry name" value="6-PGluconate_DH-like_C_sf"/>
</dbReference>
<accession>A0A317N3A8</accession>
<dbReference type="Gene3D" id="1.10.1040.10">
    <property type="entry name" value="N-(1-d-carboxylethyl)-l-norvaline Dehydrogenase, domain 2"/>
    <property type="match status" value="1"/>
</dbReference>
<evidence type="ECO:0000313" key="6">
    <source>
        <dbReference type="EMBL" id="PWV64627.1"/>
    </source>
</evidence>
<dbReference type="PANTHER" id="PTHR43060">
    <property type="entry name" value="3-HYDROXYISOBUTYRATE DEHYDROGENASE-LIKE 1, MITOCHONDRIAL-RELATED"/>
    <property type="match status" value="1"/>
</dbReference>
<dbReference type="InterPro" id="IPR036291">
    <property type="entry name" value="NAD(P)-bd_dom_sf"/>
</dbReference>
<dbReference type="OrthoDB" id="9786703at2"/>
<name>A0A317N3A8_9GAMM</name>
<dbReference type="InterPro" id="IPR015815">
    <property type="entry name" value="HIBADH-related"/>
</dbReference>
<dbReference type="Proteomes" id="UP000246569">
    <property type="component" value="Unassembled WGS sequence"/>
</dbReference>
<dbReference type="Pfam" id="PF03446">
    <property type="entry name" value="NAD_binding_2"/>
    <property type="match status" value="1"/>
</dbReference>
<dbReference type="SUPFAM" id="SSF51735">
    <property type="entry name" value="NAD(P)-binding Rossmann-fold domains"/>
    <property type="match status" value="1"/>
</dbReference>
<feature type="domain" description="6-phosphogluconate dehydrogenase NADP-binding" evidence="4">
    <location>
        <begin position="4"/>
        <end position="163"/>
    </location>
</feature>
<dbReference type="Pfam" id="PF14833">
    <property type="entry name" value="NAD_binding_11"/>
    <property type="match status" value="1"/>
</dbReference>
<dbReference type="InterPro" id="IPR013328">
    <property type="entry name" value="6PGD_dom2"/>
</dbReference>
<evidence type="ECO:0000259" key="4">
    <source>
        <dbReference type="Pfam" id="PF03446"/>
    </source>
</evidence>
<evidence type="ECO:0000259" key="5">
    <source>
        <dbReference type="Pfam" id="PF14833"/>
    </source>
</evidence>
<gene>
    <name evidence="6" type="ORF">C7443_102277</name>
</gene>
<dbReference type="PANTHER" id="PTHR43060:SF15">
    <property type="entry name" value="3-HYDROXYISOBUTYRATE DEHYDROGENASE-LIKE 1, MITOCHONDRIAL-RELATED"/>
    <property type="match status" value="1"/>
</dbReference>
<evidence type="ECO:0000313" key="7">
    <source>
        <dbReference type="Proteomes" id="UP000246569"/>
    </source>
</evidence>
<evidence type="ECO:0000256" key="3">
    <source>
        <dbReference type="PIRSR" id="PIRSR000103-1"/>
    </source>
</evidence>